<protein>
    <submittedName>
        <fullName evidence="2">HAD family hydrolase</fullName>
    </submittedName>
</protein>
<dbReference type="GO" id="GO:0016787">
    <property type="term" value="F:hydrolase activity"/>
    <property type="evidence" value="ECO:0007669"/>
    <property type="project" value="UniProtKB-KW"/>
</dbReference>
<dbReference type="Proteomes" id="UP000266340">
    <property type="component" value="Unassembled WGS sequence"/>
</dbReference>
<sequence>MKQTILFDLDDTLIHCNKYFNLVLEQFADEMTGWYGPYGISRGSILDKQTEIDIAGVHVLGFEPDHFPQSFIDTYRYYQTVTGRSSSTYEEDKLWKIGNSVYELEFEPYPHMEETLEVLKRSENELHLYTGGDPVVQRRKIDKLKLDRYFEDRIYVRKHKNEQALEQILSEGSFDRALTWMIGNSVRTDVLPALHCGIHAVYLKQQTEWTYNVLPIETKPSGAFLTIGSLPEVPPAIHSYLQQISLKEPS</sequence>
<dbReference type="InterPro" id="IPR023198">
    <property type="entry name" value="PGP-like_dom2"/>
</dbReference>
<dbReference type="InterPro" id="IPR051540">
    <property type="entry name" value="S-2-haloacid_dehalogenase"/>
</dbReference>
<accession>A0A398CU47</accession>
<proteinExistence type="predicted"/>
<dbReference type="InterPro" id="IPR023214">
    <property type="entry name" value="HAD_sf"/>
</dbReference>
<dbReference type="SUPFAM" id="SSF56784">
    <property type="entry name" value="HAD-like"/>
    <property type="match status" value="1"/>
</dbReference>
<dbReference type="OrthoDB" id="6101375at2"/>
<evidence type="ECO:0000313" key="2">
    <source>
        <dbReference type="EMBL" id="RIE04799.1"/>
    </source>
</evidence>
<name>A0A398CU47_9BACL</name>
<dbReference type="Pfam" id="PF00702">
    <property type="entry name" value="Hydrolase"/>
    <property type="match status" value="1"/>
</dbReference>
<reference evidence="2 3" key="1">
    <citation type="submission" date="2018-09" db="EMBL/GenBank/DDBJ databases">
        <title>Cohnella cavernae sp. nov., isolated from a karst cave.</title>
        <authorList>
            <person name="Zhu H."/>
        </authorList>
    </citation>
    <scope>NUCLEOTIDE SEQUENCE [LARGE SCALE GENOMIC DNA]</scope>
    <source>
        <strain evidence="2 3">K2E09-144</strain>
    </source>
</reference>
<dbReference type="Gene3D" id="1.10.150.240">
    <property type="entry name" value="Putative phosphatase, domain 2"/>
    <property type="match status" value="1"/>
</dbReference>
<evidence type="ECO:0000256" key="1">
    <source>
        <dbReference type="ARBA" id="ARBA00022801"/>
    </source>
</evidence>
<dbReference type="InterPro" id="IPR036412">
    <property type="entry name" value="HAD-like_sf"/>
</dbReference>
<keyword evidence="3" id="KW-1185">Reference proteome</keyword>
<gene>
    <name evidence="2" type="ORF">D3H35_04840</name>
</gene>
<organism evidence="2 3">
    <name type="scientific">Cohnella faecalis</name>
    <dbReference type="NCBI Taxonomy" id="2315694"/>
    <lineage>
        <taxon>Bacteria</taxon>
        <taxon>Bacillati</taxon>
        <taxon>Bacillota</taxon>
        <taxon>Bacilli</taxon>
        <taxon>Bacillales</taxon>
        <taxon>Paenibacillaceae</taxon>
        <taxon>Cohnella</taxon>
    </lineage>
</organism>
<dbReference type="Gene3D" id="3.40.50.1000">
    <property type="entry name" value="HAD superfamily/HAD-like"/>
    <property type="match status" value="1"/>
</dbReference>
<dbReference type="SFLD" id="SFLDG01129">
    <property type="entry name" value="C1.5:_HAD__Beta-PGM__Phosphata"/>
    <property type="match status" value="1"/>
</dbReference>
<dbReference type="AlphaFoldDB" id="A0A398CU47"/>
<dbReference type="EMBL" id="QXJM01000023">
    <property type="protein sequence ID" value="RIE04799.1"/>
    <property type="molecule type" value="Genomic_DNA"/>
</dbReference>
<dbReference type="SFLD" id="SFLDS00003">
    <property type="entry name" value="Haloacid_Dehalogenase"/>
    <property type="match status" value="1"/>
</dbReference>
<dbReference type="PANTHER" id="PTHR43316:SF8">
    <property type="entry name" value="HAD FAMILY HYDROLASE"/>
    <property type="match status" value="1"/>
</dbReference>
<evidence type="ECO:0000313" key="3">
    <source>
        <dbReference type="Proteomes" id="UP000266340"/>
    </source>
</evidence>
<dbReference type="RefSeq" id="WP_119147999.1">
    <property type="nucleotide sequence ID" value="NZ_JBHSOV010000005.1"/>
</dbReference>
<dbReference type="PANTHER" id="PTHR43316">
    <property type="entry name" value="HYDROLASE, HALOACID DELAHOGENASE-RELATED"/>
    <property type="match status" value="1"/>
</dbReference>
<keyword evidence="1 2" id="KW-0378">Hydrolase</keyword>
<comment type="caution">
    <text evidence="2">The sequence shown here is derived from an EMBL/GenBank/DDBJ whole genome shotgun (WGS) entry which is preliminary data.</text>
</comment>